<feature type="domain" description="NB-ARC" evidence="7">
    <location>
        <begin position="171"/>
        <end position="346"/>
    </location>
</feature>
<feature type="domain" description="Disease resistance N-terminal" evidence="8">
    <location>
        <begin position="28"/>
        <end position="93"/>
    </location>
</feature>
<feature type="domain" description="Disease resistance protein winged helix" evidence="9">
    <location>
        <begin position="429"/>
        <end position="495"/>
    </location>
</feature>
<dbReference type="PANTHER" id="PTHR36766:SF40">
    <property type="entry name" value="DISEASE RESISTANCE PROTEIN RGA3"/>
    <property type="match status" value="1"/>
</dbReference>
<dbReference type="GO" id="GO:0006952">
    <property type="term" value="P:defense response"/>
    <property type="evidence" value="ECO:0007669"/>
    <property type="project" value="UniProtKB-KW"/>
</dbReference>
<feature type="domain" description="R13L1/DRL21-like LRR repeat region" evidence="10">
    <location>
        <begin position="960"/>
        <end position="1085"/>
    </location>
</feature>
<protein>
    <submittedName>
        <fullName evidence="11">Uncharacterized protein</fullName>
    </submittedName>
</protein>
<evidence type="ECO:0000259" key="7">
    <source>
        <dbReference type="Pfam" id="PF00931"/>
    </source>
</evidence>
<keyword evidence="3" id="KW-0677">Repeat</keyword>
<accession>A0A8J5I439</accession>
<keyword evidence="6" id="KW-0067">ATP-binding</keyword>
<evidence type="ECO:0000256" key="6">
    <source>
        <dbReference type="ARBA" id="ARBA00022840"/>
    </source>
</evidence>
<dbReference type="EMBL" id="JACMSC010000001">
    <property type="protein sequence ID" value="KAG6535093.1"/>
    <property type="molecule type" value="Genomic_DNA"/>
</dbReference>
<keyword evidence="2" id="KW-0433">Leucine-rich repeat</keyword>
<dbReference type="GO" id="GO:0043531">
    <property type="term" value="F:ADP binding"/>
    <property type="evidence" value="ECO:0007669"/>
    <property type="project" value="InterPro"/>
</dbReference>
<dbReference type="InterPro" id="IPR058922">
    <property type="entry name" value="WHD_DRP"/>
</dbReference>
<evidence type="ECO:0000256" key="5">
    <source>
        <dbReference type="ARBA" id="ARBA00022821"/>
    </source>
</evidence>
<evidence type="ECO:0000259" key="10">
    <source>
        <dbReference type="Pfam" id="PF25019"/>
    </source>
</evidence>
<evidence type="ECO:0000313" key="12">
    <source>
        <dbReference type="Proteomes" id="UP000734854"/>
    </source>
</evidence>
<evidence type="ECO:0000259" key="9">
    <source>
        <dbReference type="Pfam" id="PF23559"/>
    </source>
</evidence>
<dbReference type="Pfam" id="PF25019">
    <property type="entry name" value="LRR_R13L1-DRL21"/>
    <property type="match status" value="2"/>
</dbReference>
<feature type="domain" description="R13L1/DRL21-like LRR repeat region" evidence="10">
    <location>
        <begin position="697"/>
        <end position="819"/>
    </location>
</feature>
<evidence type="ECO:0000313" key="11">
    <source>
        <dbReference type="EMBL" id="KAG6535093.1"/>
    </source>
</evidence>
<dbReference type="Proteomes" id="UP000734854">
    <property type="component" value="Unassembled WGS sequence"/>
</dbReference>
<comment type="similarity">
    <text evidence="1">Belongs to the disease resistance NB-LRR family.</text>
</comment>
<comment type="caution">
    <text evidence="11">The sequence shown here is derived from an EMBL/GenBank/DDBJ whole genome shotgun (WGS) entry which is preliminary data.</text>
</comment>
<keyword evidence="5" id="KW-0611">Plant defense</keyword>
<evidence type="ECO:0000256" key="2">
    <source>
        <dbReference type="ARBA" id="ARBA00022614"/>
    </source>
</evidence>
<dbReference type="InterPro" id="IPR056789">
    <property type="entry name" value="LRR_R13L1-DRL21"/>
</dbReference>
<dbReference type="OrthoDB" id="754651at2759"/>
<evidence type="ECO:0000256" key="4">
    <source>
        <dbReference type="ARBA" id="ARBA00022741"/>
    </source>
</evidence>
<keyword evidence="4" id="KW-0547">Nucleotide-binding</keyword>
<evidence type="ECO:0000256" key="1">
    <source>
        <dbReference type="ARBA" id="ARBA00008894"/>
    </source>
</evidence>
<gene>
    <name evidence="11" type="ORF">ZIOFF_000047</name>
</gene>
<dbReference type="Pfam" id="PF23559">
    <property type="entry name" value="WHD_DRP"/>
    <property type="match status" value="1"/>
</dbReference>
<evidence type="ECO:0000256" key="3">
    <source>
        <dbReference type="ARBA" id="ARBA00022737"/>
    </source>
</evidence>
<dbReference type="InterPro" id="IPR041118">
    <property type="entry name" value="Rx_N"/>
</dbReference>
<dbReference type="GO" id="GO:0005524">
    <property type="term" value="F:ATP binding"/>
    <property type="evidence" value="ECO:0007669"/>
    <property type="project" value="UniProtKB-KW"/>
</dbReference>
<dbReference type="PANTHER" id="PTHR36766">
    <property type="entry name" value="PLANT BROAD-SPECTRUM MILDEW RESISTANCE PROTEIN RPW8"/>
    <property type="match status" value="1"/>
</dbReference>
<organism evidence="11 12">
    <name type="scientific">Zingiber officinale</name>
    <name type="common">Ginger</name>
    <name type="synonym">Amomum zingiber</name>
    <dbReference type="NCBI Taxonomy" id="94328"/>
    <lineage>
        <taxon>Eukaryota</taxon>
        <taxon>Viridiplantae</taxon>
        <taxon>Streptophyta</taxon>
        <taxon>Embryophyta</taxon>
        <taxon>Tracheophyta</taxon>
        <taxon>Spermatophyta</taxon>
        <taxon>Magnoliopsida</taxon>
        <taxon>Liliopsida</taxon>
        <taxon>Zingiberales</taxon>
        <taxon>Zingiberaceae</taxon>
        <taxon>Zingiber</taxon>
    </lineage>
</organism>
<proteinExistence type="inferred from homology"/>
<dbReference type="Pfam" id="PF00931">
    <property type="entry name" value="NB-ARC"/>
    <property type="match status" value="1"/>
</dbReference>
<dbReference type="InterPro" id="IPR002182">
    <property type="entry name" value="NB-ARC"/>
</dbReference>
<dbReference type="Pfam" id="PF18052">
    <property type="entry name" value="Rx_N"/>
    <property type="match status" value="1"/>
</dbReference>
<reference evidence="11 12" key="1">
    <citation type="submission" date="2020-08" db="EMBL/GenBank/DDBJ databases">
        <title>Plant Genome Project.</title>
        <authorList>
            <person name="Zhang R.-G."/>
        </authorList>
    </citation>
    <scope>NUCLEOTIDE SEQUENCE [LARGE SCALE GENOMIC DNA]</scope>
    <source>
        <tissue evidence="11">Rhizome</tissue>
    </source>
</reference>
<sequence length="1350" mass="152103">MALATFARVLRLIDSSEASIPPSRTRPAFLSDLSKHMAALKQNLTRIQVAIRGAEERQAIDPSAKLWLYEITSLAYDAEDVLLDFDDLLLRPQIRSALNHSDSGLLPNSFSSLASISQRIKELGERLVELHGKSEALQLGEEGGVEGSADVRRLRPTGSLMDGESPIFGREKDKEKILELLRPSGDEGPIPNKLLVLPIVGMGGLGKTTLAQQVYADDQIKYFFDLKIWIHVSQDFNLINLTKAMVESVTGNPCFLSELHSLQSELGKILEGKRFFLVLDDVWDESSSHWESLQMPLLSANLDSKVLLTTRSHGVARSIGTMPSFNLDPLKDDDAWLLFSENAFHGREPGERLVTIGKKIVKECNGLPLTLIALGLHLCNEEREDKWSAILESNIWHLSGSQETILPILMLSYLQLPAPVKQCFAYCSLFGKGHLFLRHKIVRHWIAQGFVETDGERKAEDVGSEYFYILLSRSFFQQCARNQYFITHDLIHDLAEDVSGAERFKIDLLQDEDGSRMKVERAYNFPEGVRHTSLTFHSTSTETDLQPLLEANSLRTLMVNCTSWPPMPHPHANVLNDLFVKLRYLRVLLLDYTFAPAPRLPDSISNLKYLHYLRIGRLSFQGQGFPESVCSLRNLQTLEWYSDESIELPRGISNLINLRHLHSETYYASFPEGIGRLTKLQELPDFHTSKEHRCARIAELKDLVNLQGELKLLNLENVIDVEDARAADLKGKPGLTALELQWGKHNRSPQNAPLVLQYLQPHTNIQELRIGNYKHGQLSEWICHPSYSKLVTIKIQYCFLSTVPAFGQLLSLEHLSLVSIKGLEYIGPVFFHGGFPSLKKLRLSAIYKMVEWSGADHGHFPHLNELTVTSCPSLRCLPIDNFTSLKGLHISHCSNLQTLYSENSPLVGIQQHCSLKNLEVVQCPKLKFLPEYQVPESLQLLDITKSTLLINWYRRIAGKLTHVKNLLGVDLKEVKLDDIFSVEEARNACLTKQRIYMLHLEWETSSLRSVDDTNCEVDEVLEYLQPNVSLNKLVIRGYRGLKLAEWLCSPLYSNLISIKLDLCPNCKFLPALGQLPYLMELHLERLNGITSIDLSFYGNGSQKGFQSLRRLQLMSMAGLEEWKGASDGGFPILRQLIVQDCMKLGGLPCLSPSVQEIKVEDCPALTLELPSSLAALLSLHVSNVAEMNELHNLSYLSVLAVENCSGCRLIELPSLRSLMINGWSERMLLDSLPGLTALTTLKISCLENLEALPLHNFRILEELLVSDCPKLVSIECFSTSTYEPYYVEGLQSLSALKCMVLSGCPELHFSASEQLPASLQSLTISRCPTLRIWYERYSSKFRTSVVQFAD</sequence>
<name>A0A8J5I439_ZINOF</name>
<keyword evidence="12" id="KW-1185">Reference proteome</keyword>
<evidence type="ECO:0000259" key="8">
    <source>
        <dbReference type="Pfam" id="PF18052"/>
    </source>
</evidence>
<dbReference type="FunFam" id="3.40.50.300:FF:001091">
    <property type="entry name" value="Probable disease resistance protein At1g61300"/>
    <property type="match status" value="1"/>
</dbReference>